<accession>A0A5S5MCJ6</accession>
<evidence type="ECO:0000313" key="13">
    <source>
        <dbReference type="Proteomes" id="UP000321899"/>
    </source>
</evidence>
<dbReference type="InterPro" id="IPR050061">
    <property type="entry name" value="MurCDEF_pg_biosynth"/>
</dbReference>
<dbReference type="SUPFAM" id="SSF53623">
    <property type="entry name" value="MurD-like peptide ligases, catalytic domain"/>
    <property type="match status" value="1"/>
</dbReference>
<evidence type="ECO:0000256" key="5">
    <source>
        <dbReference type="ARBA" id="ARBA00022960"/>
    </source>
</evidence>
<dbReference type="Pfam" id="PF02875">
    <property type="entry name" value="Mur_ligase_C"/>
    <property type="match status" value="1"/>
</dbReference>
<dbReference type="Pfam" id="PF08245">
    <property type="entry name" value="Mur_ligase_M"/>
    <property type="match status" value="1"/>
</dbReference>
<evidence type="ECO:0000259" key="9">
    <source>
        <dbReference type="Pfam" id="PF01225"/>
    </source>
</evidence>
<gene>
    <name evidence="12" type="primary">mpl</name>
    <name evidence="12" type="ORF">FIM25_15285</name>
</gene>
<sequence length="481" mass="52100">MLSPENNRIPEKIHHIHLIAICGTAMGALAALLQEAGFRVTGSDQNVYPPMSSFLSEKKIGVSAGFDPGRILGDRPDLVVVGNAVRRENPEALALAESGICYCSLPQALNHFLVGSRKAIVITGTHGKTTTSALMAWVLEKAGLSPGFMIGGILKDFSANFRMGHGPFVVLEGDEYDTAFFDKGSKFLHFTPHRAILTGIEFDHADIFEDLLAVEKTFTAFVKGLAPDALLVSCKDSSSAEKVLAQSGLGPDRIRRFGRGPSGPGWSVGDLEIASPVERFSIFRDGEFFSRMETILPGEHNRMNILAVAAVAESLGIDGKTLASAVASFTGVKRRQEIRGTEGGIMLVDDFAHHPTAVRETLKALRPHAAGRLIAVFEPRTNTSMRRVFQQAYAESFGDADLVCIREIPCPEKVDEKERFSAESLVQDLRLKGLCAQSFDDASGIVDFLAGEARPGDLVLVMSNGGFENIHSRLLEAFSKR</sequence>
<dbReference type="GO" id="GO:0009252">
    <property type="term" value="P:peptidoglycan biosynthetic process"/>
    <property type="evidence" value="ECO:0007669"/>
    <property type="project" value="UniProtKB-KW"/>
</dbReference>
<dbReference type="InterPro" id="IPR005757">
    <property type="entry name" value="Mpl"/>
</dbReference>
<proteinExistence type="predicted"/>
<evidence type="ECO:0000256" key="3">
    <source>
        <dbReference type="ARBA" id="ARBA00022741"/>
    </source>
</evidence>
<keyword evidence="8" id="KW-0961">Cell wall biogenesis/degradation</keyword>
<keyword evidence="2" id="KW-0132">Cell division</keyword>
<dbReference type="OrthoDB" id="9804126at2"/>
<keyword evidence="13" id="KW-1185">Reference proteome</keyword>
<dbReference type="GO" id="GO:0071555">
    <property type="term" value="P:cell wall organization"/>
    <property type="evidence" value="ECO:0007669"/>
    <property type="project" value="UniProtKB-KW"/>
</dbReference>
<evidence type="ECO:0000313" key="12">
    <source>
        <dbReference type="EMBL" id="TYT73410.1"/>
    </source>
</evidence>
<dbReference type="NCBIfam" id="TIGR01081">
    <property type="entry name" value="mpl"/>
    <property type="match status" value="1"/>
</dbReference>
<feature type="domain" description="Mur ligase C-terminal" evidence="10">
    <location>
        <begin position="334"/>
        <end position="465"/>
    </location>
</feature>
<dbReference type="PANTHER" id="PTHR43445">
    <property type="entry name" value="UDP-N-ACETYLMURAMATE--L-ALANINE LIGASE-RELATED"/>
    <property type="match status" value="1"/>
</dbReference>
<evidence type="ECO:0000259" key="11">
    <source>
        <dbReference type="Pfam" id="PF08245"/>
    </source>
</evidence>
<name>A0A5S5MCJ6_9BACT</name>
<evidence type="ECO:0000256" key="4">
    <source>
        <dbReference type="ARBA" id="ARBA00022840"/>
    </source>
</evidence>
<protein>
    <submittedName>
        <fullName evidence="12">UDP-N-acetylmuramate:L-alanyl-gamma-D-glutamyl-meso-diaminopimelate ligase</fullName>
    </submittedName>
</protein>
<feature type="domain" description="Mur ligase N-terminal catalytic" evidence="9">
    <location>
        <begin position="15"/>
        <end position="113"/>
    </location>
</feature>
<dbReference type="InterPro" id="IPR013221">
    <property type="entry name" value="Mur_ligase_cen"/>
</dbReference>
<evidence type="ECO:0000256" key="6">
    <source>
        <dbReference type="ARBA" id="ARBA00022984"/>
    </source>
</evidence>
<evidence type="ECO:0000259" key="10">
    <source>
        <dbReference type="Pfam" id="PF02875"/>
    </source>
</evidence>
<dbReference type="SUPFAM" id="SSF53244">
    <property type="entry name" value="MurD-like peptide ligases, peptide-binding domain"/>
    <property type="match status" value="1"/>
</dbReference>
<reference evidence="12 13" key="1">
    <citation type="submission" date="2019-06" db="EMBL/GenBank/DDBJ databases">
        <title>Desulfobotulus mexicanus sp. nov., a novel sulfate-reducing bacterium isolated from the sediment of an alkaline crater lake in Mexico.</title>
        <authorList>
            <person name="Hirschler-Rea A."/>
        </authorList>
    </citation>
    <scope>NUCLEOTIDE SEQUENCE [LARGE SCALE GENOMIC DNA]</scope>
    <source>
        <strain evidence="12 13">PAR22N</strain>
    </source>
</reference>
<dbReference type="Gene3D" id="3.40.1190.10">
    <property type="entry name" value="Mur-like, catalytic domain"/>
    <property type="match status" value="1"/>
</dbReference>
<dbReference type="RefSeq" id="WP_139450729.1">
    <property type="nucleotide sequence ID" value="NZ_VDMB01000031.1"/>
</dbReference>
<dbReference type="InterPro" id="IPR004101">
    <property type="entry name" value="Mur_ligase_C"/>
</dbReference>
<dbReference type="AlphaFoldDB" id="A0A5S5MCJ6"/>
<comment type="caution">
    <text evidence="12">The sequence shown here is derived from an EMBL/GenBank/DDBJ whole genome shotgun (WGS) entry which is preliminary data.</text>
</comment>
<keyword evidence="7" id="KW-0131">Cell cycle</keyword>
<feature type="domain" description="Mur ligase central" evidence="11">
    <location>
        <begin position="122"/>
        <end position="312"/>
    </location>
</feature>
<dbReference type="GO" id="GO:0005524">
    <property type="term" value="F:ATP binding"/>
    <property type="evidence" value="ECO:0007669"/>
    <property type="project" value="UniProtKB-KW"/>
</dbReference>
<keyword evidence="5" id="KW-0133">Cell shape</keyword>
<dbReference type="Gene3D" id="3.90.190.20">
    <property type="entry name" value="Mur ligase, C-terminal domain"/>
    <property type="match status" value="1"/>
</dbReference>
<dbReference type="GO" id="GO:0051301">
    <property type="term" value="P:cell division"/>
    <property type="evidence" value="ECO:0007669"/>
    <property type="project" value="UniProtKB-KW"/>
</dbReference>
<dbReference type="InterPro" id="IPR000713">
    <property type="entry name" value="Mur_ligase_N"/>
</dbReference>
<dbReference type="Proteomes" id="UP000321899">
    <property type="component" value="Unassembled WGS sequence"/>
</dbReference>
<dbReference type="InterPro" id="IPR036615">
    <property type="entry name" value="Mur_ligase_C_dom_sf"/>
</dbReference>
<keyword evidence="1 12" id="KW-0436">Ligase</keyword>
<dbReference type="GO" id="GO:0016881">
    <property type="term" value="F:acid-amino acid ligase activity"/>
    <property type="evidence" value="ECO:0007669"/>
    <property type="project" value="InterPro"/>
</dbReference>
<evidence type="ECO:0000256" key="2">
    <source>
        <dbReference type="ARBA" id="ARBA00022618"/>
    </source>
</evidence>
<evidence type="ECO:0000256" key="1">
    <source>
        <dbReference type="ARBA" id="ARBA00022598"/>
    </source>
</evidence>
<dbReference type="PANTHER" id="PTHR43445:SF5">
    <property type="entry name" value="UDP-N-ACETYLMURAMATE--L-ALANYL-GAMMA-D-GLUTAMYL-MESO-2,6-DIAMINOHEPTANDIOATE LIGASE"/>
    <property type="match status" value="1"/>
</dbReference>
<keyword evidence="4" id="KW-0067">ATP-binding</keyword>
<dbReference type="Pfam" id="PF01225">
    <property type="entry name" value="Mur_ligase"/>
    <property type="match status" value="1"/>
</dbReference>
<keyword evidence="6" id="KW-0573">Peptidoglycan synthesis</keyword>
<evidence type="ECO:0000256" key="7">
    <source>
        <dbReference type="ARBA" id="ARBA00023306"/>
    </source>
</evidence>
<dbReference type="InterPro" id="IPR036565">
    <property type="entry name" value="Mur-like_cat_sf"/>
</dbReference>
<dbReference type="GO" id="GO:0008360">
    <property type="term" value="P:regulation of cell shape"/>
    <property type="evidence" value="ECO:0007669"/>
    <property type="project" value="UniProtKB-KW"/>
</dbReference>
<organism evidence="12 13">
    <name type="scientific">Desulfobotulus mexicanus</name>
    <dbReference type="NCBI Taxonomy" id="2586642"/>
    <lineage>
        <taxon>Bacteria</taxon>
        <taxon>Pseudomonadati</taxon>
        <taxon>Thermodesulfobacteriota</taxon>
        <taxon>Desulfobacteria</taxon>
        <taxon>Desulfobacterales</taxon>
        <taxon>Desulfobacteraceae</taxon>
        <taxon>Desulfobotulus</taxon>
    </lineage>
</organism>
<keyword evidence="3" id="KW-0547">Nucleotide-binding</keyword>
<dbReference type="EMBL" id="VDMB01000031">
    <property type="protein sequence ID" value="TYT73410.1"/>
    <property type="molecule type" value="Genomic_DNA"/>
</dbReference>
<dbReference type="SUPFAM" id="SSF51984">
    <property type="entry name" value="MurCD N-terminal domain"/>
    <property type="match status" value="1"/>
</dbReference>
<dbReference type="Gene3D" id="3.40.50.720">
    <property type="entry name" value="NAD(P)-binding Rossmann-like Domain"/>
    <property type="match status" value="1"/>
</dbReference>
<evidence type="ECO:0000256" key="8">
    <source>
        <dbReference type="ARBA" id="ARBA00023316"/>
    </source>
</evidence>